<keyword evidence="1" id="KW-0812">Transmembrane</keyword>
<evidence type="ECO:0000313" key="2">
    <source>
        <dbReference type="EMBL" id="KMP08377.1"/>
    </source>
</evidence>
<feature type="transmembrane region" description="Helical" evidence="1">
    <location>
        <begin position="20"/>
        <end position="40"/>
    </location>
</feature>
<name>A0A0J7BE07_COCIT</name>
<evidence type="ECO:0000256" key="1">
    <source>
        <dbReference type="SAM" id="Phobius"/>
    </source>
</evidence>
<accession>A0A0J7BE07</accession>
<reference evidence="3" key="1">
    <citation type="journal article" date="2010" name="Genome Res.">
        <title>Population genomic sequencing of Coccidioides fungi reveals recent hybridization and transposon control.</title>
        <authorList>
            <person name="Neafsey D.E."/>
            <person name="Barker B.M."/>
            <person name="Sharpton T.J."/>
            <person name="Stajich J.E."/>
            <person name="Park D.J."/>
            <person name="Whiston E."/>
            <person name="Hung C.-Y."/>
            <person name="McMahan C."/>
            <person name="White J."/>
            <person name="Sykes S."/>
            <person name="Heiman D."/>
            <person name="Young S."/>
            <person name="Zeng Q."/>
            <person name="Abouelleil A."/>
            <person name="Aftuck L."/>
            <person name="Bessette D."/>
            <person name="Brown A."/>
            <person name="FitzGerald M."/>
            <person name="Lui A."/>
            <person name="Macdonald J.P."/>
            <person name="Priest M."/>
            <person name="Orbach M.J."/>
            <person name="Galgiani J.N."/>
            <person name="Kirkland T.N."/>
            <person name="Cole G.T."/>
            <person name="Birren B.W."/>
            <person name="Henn M.R."/>
            <person name="Taylor J.W."/>
            <person name="Rounsley S.D."/>
        </authorList>
    </citation>
    <scope>NUCLEOTIDE SEQUENCE [LARGE SCALE GENOMIC DNA]</scope>
    <source>
        <strain evidence="3">RMSCC 2394</strain>
    </source>
</reference>
<gene>
    <name evidence="2" type="ORF">CIRG_08058</name>
</gene>
<organism evidence="2 3">
    <name type="scientific">Coccidioides immitis RMSCC 2394</name>
    <dbReference type="NCBI Taxonomy" id="404692"/>
    <lineage>
        <taxon>Eukaryota</taxon>
        <taxon>Fungi</taxon>
        <taxon>Dikarya</taxon>
        <taxon>Ascomycota</taxon>
        <taxon>Pezizomycotina</taxon>
        <taxon>Eurotiomycetes</taxon>
        <taxon>Eurotiomycetidae</taxon>
        <taxon>Onygenales</taxon>
        <taxon>Onygenaceae</taxon>
        <taxon>Coccidioides</taxon>
    </lineage>
</organism>
<evidence type="ECO:0000313" key="3">
    <source>
        <dbReference type="Proteomes" id="UP000054565"/>
    </source>
</evidence>
<protein>
    <submittedName>
        <fullName evidence="2">Uncharacterized protein</fullName>
    </submittedName>
</protein>
<dbReference type="Proteomes" id="UP000054565">
    <property type="component" value="Unassembled WGS sequence"/>
</dbReference>
<sequence>MPNAILWQPLCLLIPQGLVLKQVTVVGGVFLFGGIIIFVCTNRVTPQLRSGEQNNNIESGLYNSLKSSLLKETLCWGVLMVTFKLEVAINGGKVLGGPFDSDSEKSEIYLHLEQGLIHYVQCHDDNQAVQAGFKVRARETKAIDQAME</sequence>
<keyword evidence="1" id="KW-0472">Membrane</keyword>
<dbReference type="AlphaFoldDB" id="A0A0J7BE07"/>
<keyword evidence="1" id="KW-1133">Transmembrane helix</keyword>
<proteinExistence type="predicted"/>
<dbReference type="EMBL" id="DS028097">
    <property type="protein sequence ID" value="KMP08377.1"/>
    <property type="molecule type" value="Genomic_DNA"/>
</dbReference>